<feature type="transmembrane region" description="Helical" evidence="1">
    <location>
        <begin position="86"/>
        <end position="106"/>
    </location>
</feature>
<evidence type="ECO:0000313" key="3">
    <source>
        <dbReference type="Proteomes" id="UP000317593"/>
    </source>
</evidence>
<evidence type="ECO:0000256" key="1">
    <source>
        <dbReference type="SAM" id="Phobius"/>
    </source>
</evidence>
<proteinExistence type="predicted"/>
<accession>A0A521CI75</accession>
<keyword evidence="1" id="KW-0472">Membrane</keyword>
<dbReference type="Proteomes" id="UP000317593">
    <property type="component" value="Unassembled WGS sequence"/>
</dbReference>
<keyword evidence="3" id="KW-1185">Reference proteome</keyword>
<keyword evidence="1" id="KW-0812">Transmembrane</keyword>
<protein>
    <submittedName>
        <fullName evidence="2">Uncharacterized protein</fullName>
    </submittedName>
</protein>
<gene>
    <name evidence="2" type="ORF">SAMN06265218_10626</name>
</gene>
<name>A0A521CI75_9BACT</name>
<feature type="transmembrane region" description="Helical" evidence="1">
    <location>
        <begin position="174"/>
        <end position="193"/>
    </location>
</feature>
<reference evidence="2 3" key="1">
    <citation type="submission" date="2017-05" db="EMBL/GenBank/DDBJ databases">
        <authorList>
            <person name="Varghese N."/>
            <person name="Submissions S."/>
        </authorList>
    </citation>
    <scope>NUCLEOTIDE SEQUENCE [LARGE SCALE GENOMIC DNA]</scope>
    <source>
        <strain evidence="2 3">DSM 21194</strain>
    </source>
</reference>
<keyword evidence="1" id="KW-1133">Transmembrane helix</keyword>
<evidence type="ECO:0000313" key="2">
    <source>
        <dbReference type="EMBL" id="SMO58441.1"/>
    </source>
</evidence>
<dbReference type="AlphaFoldDB" id="A0A521CI75"/>
<organism evidence="2 3">
    <name type="scientific">Fodinibius sediminis</name>
    <dbReference type="NCBI Taxonomy" id="1214077"/>
    <lineage>
        <taxon>Bacteria</taxon>
        <taxon>Pseudomonadati</taxon>
        <taxon>Balneolota</taxon>
        <taxon>Balneolia</taxon>
        <taxon>Balneolales</taxon>
        <taxon>Balneolaceae</taxon>
        <taxon>Fodinibius</taxon>
    </lineage>
</organism>
<feature type="transmembrane region" description="Helical" evidence="1">
    <location>
        <begin position="126"/>
        <end position="143"/>
    </location>
</feature>
<dbReference type="EMBL" id="FXTH01000006">
    <property type="protein sequence ID" value="SMO58441.1"/>
    <property type="molecule type" value="Genomic_DNA"/>
</dbReference>
<sequence>MLRAKQIRREIGMFTIPVRIKGYIQELEMGGKPLDFHKRFKDELEDIEDRNSVLQRLAKLNPKLVGGIVDVEKGVIYRVGGYWRRVASYILIPATAAMGLVAIYFLSSKLGKNFNNFALKGDFFNVYLIPYLLTIVGVTGHIIKEATAFSLINSSQGFQIVLGRLMLWIHVREFKFMFSVLTAIVAFYIFVLWDYSNWEQGNLASKGEYQIDYLTAILLGYSVDSFFEPLWKRFSVNVSKQTQEIRKTLSEKILSEK</sequence>